<reference evidence="1 2" key="1">
    <citation type="submission" date="2018-10" db="EMBL/GenBank/DDBJ databases">
        <title>A high-quality apple genome assembly.</title>
        <authorList>
            <person name="Hu J."/>
        </authorList>
    </citation>
    <scope>NUCLEOTIDE SEQUENCE [LARGE SCALE GENOMIC DNA]</scope>
    <source>
        <strain evidence="2">cv. HFTH1</strain>
        <tissue evidence="1">Young leaf</tissue>
    </source>
</reference>
<protein>
    <submittedName>
        <fullName evidence="1">Uncharacterized protein</fullName>
    </submittedName>
</protein>
<evidence type="ECO:0000313" key="1">
    <source>
        <dbReference type="EMBL" id="RXH74832.1"/>
    </source>
</evidence>
<dbReference type="AlphaFoldDB" id="A0A498HXX4"/>
<dbReference type="EMBL" id="RDQH01000341">
    <property type="protein sequence ID" value="RXH74832.1"/>
    <property type="molecule type" value="Genomic_DNA"/>
</dbReference>
<sequence length="74" mass="8190">MSNRLMAVRVLTLAGIDKKIVEKVAAQNNNGLWRMGARLLGKNRCGEMRKEVLNLGGGDGEDTALDFGWEDEEK</sequence>
<accession>A0A498HXX4</accession>
<organism evidence="1 2">
    <name type="scientific">Malus domestica</name>
    <name type="common">Apple</name>
    <name type="synonym">Pyrus malus</name>
    <dbReference type="NCBI Taxonomy" id="3750"/>
    <lineage>
        <taxon>Eukaryota</taxon>
        <taxon>Viridiplantae</taxon>
        <taxon>Streptophyta</taxon>
        <taxon>Embryophyta</taxon>
        <taxon>Tracheophyta</taxon>
        <taxon>Spermatophyta</taxon>
        <taxon>Magnoliopsida</taxon>
        <taxon>eudicotyledons</taxon>
        <taxon>Gunneridae</taxon>
        <taxon>Pentapetalae</taxon>
        <taxon>rosids</taxon>
        <taxon>fabids</taxon>
        <taxon>Rosales</taxon>
        <taxon>Rosaceae</taxon>
        <taxon>Amygdaloideae</taxon>
        <taxon>Maleae</taxon>
        <taxon>Malus</taxon>
    </lineage>
</organism>
<keyword evidence="2" id="KW-1185">Reference proteome</keyword>
<gene>
    <name evidence="1" type="ORF">DVH24_029553</name>
</gene>
<dbReference type="Proteomes" id="UP000290289">
    <property type="component" value="Chromosome 15"/>
</dbReference>
<evidence type="ECO:0000313" key="2">
    <source>
        <dbReference type="Proteomes" id="UP000290289"/>
    </source>
</evidence>
<comment type="caution">
    <text evidence="1">The sequence shown here is derived from an EMBL/GenBank/DDBJ whole genome shotgun (WGS) entry which is preliminary data.</text>
</comment>
<proteinExistence type="predicted"/>
<name>A0A498HXX4_MALDO</name>